<organism evidence="7 8">
    <name type="scientific">Larinioides sclopetarius</name>
    <dbReference type="NCBI Taxonomy" id="280406"/>
    <lineage>
        <taxon>Eukaryota</taxon>
        <taxon>Metazoa</taxon>
        <taxon>Ecdysozoa</taxon>
        <taxon>Arthropoda</taxon>
        <taxon>Chelicerata</taxon>
        <taxon>Arachnida</taxon>
        <taxon>Araneae</taxon>
        <taxon>Araneomorphae</taxon>
        <taxon>Entelegynae</taxon>
        <taxon>Araneoidea</taxon>
        <taxon>Araneidae</taxon>
        <taxon>Larinioides</taxon>
    </lineage>
</organism>
<dbReference type="Gene3D" id="1.20.1250.20">
    <property type="entry name" value="MFS general substrate transporter like domains"/>
    <property type="match status" value="1"/>
</dbReference>
<comment type="caution">
    <text evidence="7">The sequence shown here is derived from an EMBL/GenBank/DDBJ whole genome shotgun (WGS) entry which is preliminary data.</text>
</comment>
<feature type="domain" description="Major facilitator superfamily (MFS) profile" evidence="6">
    <location>
        <begin position="70"/>
        <end position="443"/>
    </location>
</feature>
<evidence type="ECO:0000256" key="2">
    <source>
        <dbReference type="ARBA" id="ARBA00022692"/>
    </source>
</evidence>
<keyword evidence="3 5" id="KW-1133">Transmembrane helix</keyword>
<feature type="transmembrane region" description="Helical" evidence="5">
    <location>
        <begin position="388"/>
        <end position="413"/>
    </location>
</feature>
<dbReference type="PANTHER" id="PTHR23507:SF1">
    <property type="entry name" value="FI18259P1-RELATED"/>
    <property type="match status" value="1"/>
</dbReference>
<dbReference type="PANTHER" id="PTHR23507">
    <property type="entry name" value="ZGC:174356"/>
    <property type="match status" value="1"/>
</dbReference>
<accession>A0AAV2ALP1</accession>
<dbReference type="Proteomes" id="UP001497382">
    <property type="component" value="Unassembled WGS sequence"/>
</dbReference>
<keyword evidence="8" id="KW-1185">Reference proteome</keyword>
<dbReference type="InterPro" id="IPR020846">
    <property type="entry name" value="MFS_dom"/>
</dbReference>
<dbReference type="EMBL" id="CAXIEN010000183">
    <property type="protein sequence ID" value="CAL1284795.1"/>
    <property type="molecule type" value="Genomic_DNA"/>
</dbReference>
<reference evidence="7 8" key="1">
    <citation type="submission" date="2024-04" db="EMBL/GenBank/DDBJ databases">
        <authorList>
            <person name="Rising A."/>
            <person name="Reimegard J."/>
            <person name="Sonavane S."/>
            <person name="Akerstrom W."/>
            <person name="Nylinder S."/>
            <person name="Hedman E."/>
            <person name="Kallberg Y."/>
        </authorList>
    </citation>
    <scope>NUCLEOTIDE SEQUENCE [LARGE SCALE GENOMIC DNA]</scope>
</reference>
<dbReference type="Pfam" id="PF07690">
    <property type="entry name" value="MFS_1"/>
    <property type="match status" value="1"/>
</dbReference>
<dbReference type="InterPro" id="IPR036259">
    <property type="entry name" value="MFS_trans_sf"/>
</dbReference>
<feature type="transmembrane region" description="Helical" evidence="5">
    <location>
        <begin position="157"/>
        <end position="179"/>
    </location>
</feature>
<feature type="transmembrane region" description="Helical" evidence="5">
    <location>
        <begin position="222"/>
        <end position="244"/>
    </location>
</feature>
<name>A0AAV2ALP1_9ARAC</name>
<dbReference type="AlphaFoldDB" id="A0AAV2ALP1"/>
<feature type="transmembrane region" description="Helical" evidence="5">
    <location>
        <begin position="185"/>
        <end position="210"/>
    </location>
</feature>
<dbReference type="GO" id="GO:0016020">
    <property type="term" value="C:membrane"/>
    <property type="evidence" value="ECO:0007669"/>
    <property type="project" value="UniProtKB-SubCell"/>
</dbReference>
<evidence type="ECO:0000256" key="5">
    <source>
        <dbReference type="SAM" id="Phobius"/>
    </source>
</evidence>
<keyword evidence="4 5" id="KW-0472">Membrane</keyword>
<evidence type="ECO:0000256" key="3">
    <source>
        <dbReference type="ARBA" id="ARBA00022989"/>
    </source>
</evidence>
<protein>
    <recommendedName>
        <fullName evidence="6">Major facilitator superfamily (MFS) profile domain-containing protein</fullName>
    </recommendedName>
</protein>
<sequence length="443" mass="49654">MPTTRTVSIDSEGMQTVELHRTESMPPPPVEFEKQLTDTQPNKEKNVFSYITSKITPIISEMKQLKIEVIMFLFFFSYIMRAVSSTTMIVDKVCIVHLNQSEYVCHHLKEHKDLKSTVEKIANNYHLGHSMIQMIPSAILACFVGSWSDKYGRKVPLIMALVGIIIDGLGSSICAGLFYSRVEYYFLPAIFTGFSGGFIGVLTVLYSYASDITTFKQRTMKYAIMEAAFGLSMPLGTLAGGFLFQYQGYFAVFMVSTFGHVLGLAWVLFVLKETKGLDNTDSWRKKIQNFWSFQPVIESYKATVKPRPNKGREQILLLIIAMGIAVLSFSCNLFGILVSLSTLAGRSRISKVSSKNDIGKIFAFLTSAEALLPILASAIVSQTFNATLNFYAGTTYLVLGCLMVIPLGIYIWMARLPAADYEEMYNNPQQNENEEQDGKKLKF</sequence>
<evidence type="ECO:0000256" key="4">
    <source>
        <dbReference type="ARBA" id="ARBA00023136"/>
    </source>
</evidence>
<feature type="transmembrane region" description="Helical" evidence="5">
    <location>
        <begin position="315"/>
        <end position="341"/>
    </location>
</feature>
<proteinExistence type="predicted"/>
<evidence type="ECO:0000313" key="7">
    <source>
        <dbReference type="EMBL" id="CAL1284795.1"/>
    </source>
</evidence>
<dbReference type="PROSITE" id="PS50850">
    <property type="entry name" value="MFS"/>
    <property type="match status" value="1"/>
</dbReference>
<evidence type="ECO:0000259" key="6">
    <source>
        <dbReference type="PROSITE" id="PS50850"/>
    </source>
</evidence>
<dbReference type="InterPro" id="IPR011701">
    <property type="entry name" value="MFS"/>
</dbReference>
<comment type="subcellular location">
    <subcellularLocation>
        <location evidence="1">Membrane</location>
        <topology evidence="1">Multi-pass membrane protein</topology>
    </subcellularLocation>
</comment>
<evidence type="ECO:0000256" key="1">
    <source>
        <dbReference type="ARBA" id="ARBA00004141"/>
    </source>
</evidence>
<dbReference type="GO" id="GO:0022857">
    <property type="term" value="F:transmembrane transporter activity"/>
    <property type="evidence" value="ECO:0007669"/>
    <property type="project" value="InterPro"/>
</dbReference>
<feature type="transmembrane region" description="Helical" evidence="5">
    <location>
        <begin position="361"/>
        <end position="381"/>
    </location>
</feature>
<evidence type="ECO:0000313" key="8">
    <source>
        <dbReference type="Proteomes" id="UP001497382"/>
    </source>
</evidence>
<gene>
    <name evidence="7" type="ORF">LARSCL_LOCUS13339</name>
</gene>
<feature type="transmembrane region" description="Helical" evidence="5">
    <location>
        <begin position="250"/>
        <end position="271"/>
    </location>
</feature>
<feature type="transmembrane region" description="Helical" evidence="5">
    <location>
        <begin position="125"/>
        <end position="145"/>
    </location>
</feature>
<dbReference type="SUPFAM" id="SSF103473">
    <property type="entry name" value="MFS general substrate transporter"/>
    <property type="match status" value="1"/>
</dbReference>
<keyword evidence="2 5" id="KW-0812">Transmembrane</keyword>